<sequence length="413" mass="47615">MSTKVLHVTAGDLTEGAARGAYWLHRGLLNNNIDSKILVQNTDGKDPKVKQVYDNRFHDLSVLSGIGLDRLPTLFYWKRDKSIFSTGISGVDIRKLSDYQWADIIHLHWINNGMINVRMLKEIDKPIVWTMRDMWTMTGGCHYAGECKRYEKRCGHCPKLKSNTEHDLSRYVLKRKERYYTKNLHLVAISSWLKECAENSYLLNEFDIEIIPNAVDTKDFFPTDKKIAREKLGLPDDRKVILCGATSIHDKYKGFDKFRDSIKYLDDRYSFLFFGETNYEELDRLDREYKTLGFLKENKSLRLAYSASDVFVAPSVQEAFGKTLIEAMACGTPVVAFDATGPGDIVGHKETGYLAKPFVPEDLARGIRWVLEDDERRSNLTQQSTRKVEDCFTIDVIAQRYAELYKNLLELNL</sequence>
<dbReference type="PANTHER" id="PTHR12526:SF637">
    <property type="entry name" value="GLYCOSYLTRANSFERASE EPSF-RELATED"/>
    <property type="match status" value="1"/>
</dbReference>
<evidence type="ECO:0000313" key="3">
    <source>
        <dbReference type="EMBL" id="QLC50636.1"/>
    </source>
</evidence>
<proteinExistence type="predicted"/>
<keyword evidence="4" id="KW-1185">Reference proteome</keyword>
<dbReference type="InterPro" id="IPR028098">
    <property type="entry name" value="Glyco_trans_4-like_N"/>
</dbReference>
<protein>
    <submittedName>
        <fullName evidence="3">Glycosyltransferase</fullName>
    </submittedName>
</protein>
<accession>A0A7D5EFD0</accession>
<dbReference type="SUPFAM" id="SSF53756">
    <property type="entry name" value="UDP-Glycosyltransferase/glycogen phosphorylase"/>
    <property type="match status" value="1"/>
</dbReference>
<organism evidence="3 4">
    <name type="scientific">Methanolobus zinderi</name>
    <dbReference type="NCBI Taxonomy" id="536044"/>
    <lineage>
        <taxon>Archaea</taxon>
        <taxon>Methanobacteriati</taxon>
        <taxon>Methanobacteriota</taxon>
        <taxon>Stenosarchaea group</taxon>
        <taxon>Methanomicrobia</taxon>
        <taxon>Methanosarcinales</taxon>
        <taxon>Methanosarcinaceae</taxon>
        <taxon>Methanolobus</taxon>
    </lineage>
</organism>
<reference evidence="3 4" key="1">
    <citation type="submission" date="2020-06" db="EMBL/GenBank/DDBJ databases">
        <title>Methanolobus halotolerans sp. nov., isolated from a saline lake Tus in Siberia.</title>
        <authorList>
            <person name="Shen Y."/>
            <person name="Chen S.-C."/>
            <person name="Lai M.-C."/>
            <person name="Huang H.-H."/>
            <person name="Chiu H.-H."/>
            <person name="Tang S.-L."/>
            <person name="Rogozin D.Y."/>
            <person name="Degermendzhy A.G."/>
        </authorList>
    </citation>
    <scope>NUCLEOTIDE SEQUENCE [LARGE SCALE GENOMIC DNA]</scope>
    <source>
        <strain evidence="3 4">DSM 21339</strain>
    </source>
</reference>
<name>A0A7D5EFD0_9EURY</name>
<dbReference type="InterPro" id="IPR001296">
    <property type="entry name" value="Glyco_trans_1"/>
</dbReference>
<dbReference type="OrthoDB" id="132546at2157"/>
<dbReference type="KEGG" id="mzi:HWN40_10550"/>
<dbReference type="PANTHER" id="PTHR12526">
    <property type="entry name" value="GLYCOSYLTRANSFERASE"/>
    <property type="match status" value="1"/>
</dbReference>
<feature type="domain" description="Glycosyltransferase subfamily 4-like N-terminal" evidence="2">
    <location>
        <begin position="16"/>
        <end position="218"/>
    </location>
</feature>
<dbReference type="AlphaFoldDB" id="A0A7D5EFD0"/>
<dbReference type="Gene3D" id="3.40.50.2000">
    <property type="entry name" value="Glycogen Phosphorylase B"/>
    <property type="match status" value="2"/>
</dbReference>
<dbReference type="GeneID" id="55822119"/>
<evidence type="ECO:0000259" key="1">
    <source>
        <dbReference type="Pfam" id="PF00534"/>
    </source>
</evidence>
<dbReference type="GO" id="GO:0016757">
    <property type="term" value="F:glycosyltransferase activity"/>
    <property type="evidence" value="ECO:0007669"/>
    <property type="project" value="InterPro"/>
</dbReference>
<dbReference type="Proteomes" id="UP000509594">
    <property type="component" value="Chromosome"/>
</dbReference>
<evidence type="ECO:0000313" key="4">
    <source>
        <dbReference type="Proteomes" id="UP000509594"/>
    </source>
</evidence>
<dbReference type="CDD" id="cd03825">
    <property type="entry name" value="GT4_WcaC-like"/>
    <property type="match status" value="1"/>
</dbReference>
<dbReference type="Pfam" id="PF13439">
    <property type="entry name" value="Glyco_transf_4"/>
    <property type="match status" value="1"/>
</dbReference>
<dbReference type="EMBL" id="CP058215">
    <property type="protein sequence ID" value="QLC50636.1"/>
    <property type="molecule type" value="Genomic_DNA"/>
</dbReference>
<dbReference type="RefSeq" id="WP_176965691.1">
    <property type="nucleotide sequence ID" value="NZ_CP058215.1"/>
</dbReference>
<dbReference type="Pfam" id="PF00534">
    <property type="entry name" value="Glycos_transf_1"/>
    <property type="match status" value="1"/>
</dbReference>
<gene>
    <name evidence="3" type="ORF">HWN40_10550</name>
</gene>
<keyword evidence="3" id="KW-0808">Transferase</keyword>
<feature type="domain" description="Glycosyl transferase family 1" evidence="1">
    <location>
        <begin position="225"/>
        <end position="385"/>
    </location>
</feature>
<evidence type="ECO:0000259" key="2">
    <source>
        <dbReference type="Pfam" id="PF13439"/>
    </source>
</evidence>